<evidence type="ECO:0000256" key="1">
    <source>
        <dbReference type="ARBA" id="ARBA00008239"/>
    </source>
</evidence>
<dbReference type="OrthoDB" id="1870935at2759"/>
<dbReference type="GO" id="GO:0016887">
    <property type="term" value="F:ATP hydrolysis activity"/>
    <property type="evidence" value="ECO:0007669"/>
    <property type="project" value="InterPro"/>
</dbReference>
<keyword evidence="2" id="KW-0547">Nucleotide-binding</keyword>
<dbReference type="InterPro" id="IPR036890">
    <property type="entry name" value="HATPase_C_sf"/>
</dbReference>
<dbReference type="GO" id="GO:0005524">
    <property type="term" value="F:ATP binding"/>
    <property type="evidence" value="ECO:0007669"/>
    <property type="project" value="UniProtKB-KW"/>
</dbReference>
<keyword evidence="7" id="KW-1185">Reference proteome</keyword>
<feature type="region of interest" description="Disordered" evidence="5">
    <location>
        <begin position="51"/>
        <end position="94"/>
    </location>
</feature>
<name>A0A2G2V368_CAPBA</name>
<evidence type="ECO:0000256" key="5">
    <source>
        <dbReference type="SAM" id="MobiDB-lite"/>
    </source>
</evidence>
<sequence length="220" mass="26241">MEKLMADSKFSLVEWKMNVWKRIRLTELVKKYSEFIDFPIHLWASKEVEKEVPADEDESVDEDETFMHDSPFLTSSEEEVEEEDAEKADDEKKTKTKKVKETTYEWELLNDMKAIWLRNPKEVTDEEYTKFYHSLAEVIVFTDSVDEYLMQYLMDYEDKKFQNVFKEGLKLKDSKTKELKESFNPLTKWWKTTLASDNVEDVKICHDPSLDPGRDEHPEP</sequence>
<proteinExistence type="inferred from homology"/>
<evidence type="ECO:0000256" key="3">
    <source>
        <dbReference type="ARBA" id="ARBA00022840"/>
    </source>
</evidence>
<dbReference type="Pfam" id="PF00183">
    <property type="entry name" value="HSP90"/>
    <property type="match status" value="2"/>
</dbReference>
<dbReference type="Gene3D" id="3.40.50.11260">
    <property type="match status" value="1"/>
</dbReference>
<comment type="similarity">
    <text evidence="1">Belongs to the heat shock protein 90 family.</text>
</comment>
<evidence type="ECO:0000313" key="6">
    <source>
        <dbReference type="EMBL" id="PHT27358.1"/>
    </source>
</evidence>
<dbReference type="InterPro" id="IPR001404">
    <property type="entry name" value="Hsp90_fam"/>
</dbReference>
<evidence type="ECO:0000256" key="4">
    <source>
        <dbReference type="ARBA" id="ARBA00023186"/>
    </source>
</evidence>
<reference evidence="7" key="2">
    <citation type="journal article" date="2017" name="J. Anim. Genet.">
        <title>Multiple reference genome sequences of hot pepper reveal the massive evolution of plant disease resistance genes by retroduplication.</title>
        <authorList>
            <person name="Kim S."/>
            <person name="Park J."/>
            <person name="Yeom S.-I."/>
            <person name="Kim Y.-M."/>
            <person name="Seo E."/>
            <person name="Kim K.-T."/>
            <person name="Kim M.-S."/>
            <person name="Lee J.M."/>
            <person name="Cheong K."/>
            <person name="Shin H.-S."/>
            <person name="Kim S.-B."/>
            <person name="Han K."/>
            <person name="Lee J."/>
            <person name="Park M."/>
            <person name="Lee H.-A."/>
            <person name="Lee H.-Y."/>
            <person name="Lee Y."/>
            <person name="Oh S."/>
            <person name="Lee J.H."/>
            <person name="Choi E."/>
            <person name="Choi E."/>
            <person name="Lee S.E."/>
            <person name="Jeon J."/>
            <person name="Kim H."/>
            <person name="Choi G."/>
            <person name="Song H."/>
            <person name="Lee J."/>
            <person name="Lee S.-C."/>
            <person name="Kwon J.-K."/>
            <person name="Lee H.-Y."/>
            <person name="Koo N."/>
            <person name="Hong Y."/>
            <person name="Kim R.W."/>
            <person name="Kang W.-H."/>
            <person name="Huh J.H."/>
            <person name="Kang B.-C."/>
            <person name="Yang T.-J."/>
            <person name="Lee Y.-H."/>
            <person name="Bennetzen J.L."/>
            <person name="Choi D."/>
        </authorList>
    </citation>
    <scope>NUCLEOTIDE SEQUENCE [LARGE SCALE GENOMIC DNA]</scope>
    <source>
        <strain evidence="7">cv. PBC81</strain>
    </source>
</reference>
<evidence type="ECO:0000313" key="7">
    <source>
        <dbReference type="Proteomes" id="UP000224567"/>
    </source>
</evidence>
<accession>A0A2G2V368</accession>
<dbReference type="PANTHER" id="PTHR11528">
    <property type="entry name" value="HEAT SHOCK PROTEIN 90 FAMILY MEMBER"/>
    <property type="match status" value="1"/>
</dbReference>
<feature type="compositionally biased region" description="Acidic residues" evidence="5">
    <location>
        <begin position="54"/>
        <end position="64"/>
    </location>
</feature>
<evidence type="ECO:0000256" key="2">
    <source>
        <dbReference type="ARBA" id="ARBA00022741"/>
    </source>
</evidence>
<dbReference type="Proteomes" id="UP000224567">
    <property type="component" value="Unassembled WGS sequence"/>
</dbReference>
<dbReference type="STRING" id="33114.A0A2G2V368"/>
<gene>
    <name evidence="6" type="ORF">CQW23_33036</name>
</gene>
<feature type="compositionally biased region" description="Acidic residues" evidence="5">
    <location>
        <begin position="76"/>
        <end position="88"/>
    </location>
</feature>
<keyword evidence="4" id="KW-0143">Chaperone</keyword>
<dbReference type="GO" id="GO:0051082">
    <property type="term" value="F:unfolded protein binding"/>
    <property type="evidence" value="ECO:0007669"/>
    <property type="project" value="InterPro"/>
</dbReference>
<protein>
    <submittedName>
        <fullName evidence="6">Endoplasmin-like protein</fullName>
    </submittedName>
</protein>
<dbReference type="AlphaFoldDB" id="A0A2G2V368"/>
<dbReference type="EMBL" id="MLFT02000452">
    <property type="protein sequence ID" value="PHT27358.1"/>
    <property type="molecule type" value="Genomic_DNA"/>
</dbReference>
<organism evidence="6 7">
    <name type="scientific">Capsicum baccatum</name>
    <name type="common">Peruvian pepper</name>
    <dbReference type="NCBI Taxonomy" id="33114"/>
    <lineage>
        <taxon>Eukaryota</taxon>
        <taxon>Viridiplantae</taxon>
        <taxon>Streptophyta</taxon>
        <taxon>Embryophyta</taxon>
        <taxon>Tracheophyta</taxon>
        <taxon>Spermatophyta</taxon>
        <taxon>Magnoliopsida</taxon>
        <taxon>eudicotyledons</taxon>
        <taxon>Gunneridae</taxon>
        <taxon>Pentapetalae</taxon>
        <taxon>asterids</taxon>
        <taxon>lamiids</taxon>
        <taxon>Solanales</taxon>
        <taxon>Solanaceae</taxon>
        <taxon>Solanoideae</taxon>
        <taxon>Capsiceae</taxon>
        <taxon>Capsicum</taxon>
    </lineage>
</organism>
<dbReference type="GO" id="GO:0140662">
    <property type="term" value="F:ATP-dependent protein folding chaperone"/>
    <property type="evidence" value="ECO:0007669"/>
    <property type="project" value="InterPro"/>
</dbReference>
<dbReference type="Gene3D" id="3.30.565.10">
    <property type="entry name" value="Histidine kinase-like ATPase, C-terminal domain"/>
    <property type="match status" value="1"/>
</dbReference>
<comment type="caution">
    <text evidence="6">The sequence shown here is derived from an EMBL/GenBank/DDBJ whole genome shotgun (WGS) entry which is preliminary data.</text>
</comment>
<reference evidence="6 7" key="1">
    <citation type="journal article" date="2017" name="Genome Biol.">
        <title>New reference genome sequences of hot pepper reveal the massive evolution of plant disease-resistance genes by retroduplication.</title>
        <authorList>
            <person name="Kim S."/>
            <person name="Park J."/>
            <person name="Yeom S.I."/>
            <person name="Kim Y.M."/>
            <person name="Seo E."/>
            <person name="Kim K.T."/>
            <person name="Kim M.S."/>
            <person name="Lee J.M."/>
            <person name="Cheong K."/>
            <person name="Shin H.S."/>
            <person name="Kim S.B."/>
            <person name="Han K."/>
            <person name="Lee J."/>
            <person name="Park M."/>
            <person name="Lee H.A."/>
            <person name="Lee H.Y."/>
            <person name="Lee Y."/>
            <person name="Oh S."/>
            <person name="Lee J.H."/>
            <person name="Choi E."/>
            <person name="Choi E."/>
            <person name="Lee S.E."/>
            <person name="Jeon J."/>
            <person name="Kim H."/>
            <person name="Choi G."/>
            <person name="Song H."/>
            <person name="Lee J."/>
            <person name="Lee S.C."/>
            <person name="Kwon J.K."/>
            <person name="Lee H.Y."/>
            <person name="Koo N."/>
            <person name="Hong Y."/>
            <person name="Kim R.W."/>
            <person name="Kang W.H."/>
            <person name="Huh J.H."/>
            <person name="Kang B.C."/>
            <person name="Yang T.J."/>
            <person name="Lee Y.H."/>
            <person name="Bennetzen J.L."/>
            <person name="Choi D."/>
        </authorList>
    </citation>
    <scope>NUCLEOTIDE SEQUENCE [LARGE SCALE GENOMIC DNA]</scope>
    <source>
        <strain evidence="7">cv. PBC81</strain>
    </source>
</reference>
<keyword evidence="3" id="KW-0067">ATP-binding</keyword>